<dbReference type="PROSITE" id="PS50191">
    <property type="entry name" value="CRAL_TRIO"/>
    <property type="match status" value="1"/>
</dbReference>
<dbReference type="CDD" id="cd00170">
    <property type="entry name" value="SEC14"/>
    <property type="match status" value="1"/>
</dbReference>
<reference evidence="2" key="1">
    <citation type="journal article" date="2020" name="Nature">
        <title>Giant virus diversity and host interactions through global metagenomics.</title>
        <authorList>
            <person name="Schulz F."/>
            <person name="Roux S."/>
            <person name="Paez-Espino D."/>
            <person name="Jungbluth S."/>
            <person name="Walsh D.A."/>
            <person name="Denef V.J."/>
            <person name="McMahon K.D."/>
            <person name="Konstantinidis K.T."/>
            <person name="Eloe-Fadrosh E.A."/>
            <person name="Kyrpides N.C."/>
            <person name="Woyke T."/>
        </authorList>
    </citation>
    <scope>NUCLEOTIDE SEQUENCE</scope>
    <source>
        <strain evidence="2">GVMAG-S-3300013014-104</strain>
    </source>
</reference>
<dbReference type="EMBL" id="MN740948">
    <property type="protein sequence ID" value="QHU19363.1"/>
    <property type="molecule type" value="Genomic_DNA"/>
</dbReference>
<accession>A0A6C0KQ08</accession>
<dbReference type="SUPFAM" id="SSF52087">
    <property type="entry name" value="CRAL/TRIO domain"/>
    <property type="match status" value="1"/>
</dbReference>
<dbReference type="InterPro" id="IPR036865">
    <property type="entry name" value="CRAL-TRIO_dom_sf"/>
</dbReference>
<sequence length="153" mass="18676">MDSHSQTIIKSINRNIKKEFIISKIQKGDLHFILNEFCFINNNYLILNYKYFKYFGCKETYKLILEYLTKKIDEILINNNLFTIYLNMNSLTISEIDKHYDFIKQMSFFFKQKYPNKLEKCFIYNTPFVFSQFYKIISIFLDKETQKKIEIIQ</sequence>
<organism evidence="2">
    <name type="scientific">viral metagenome</name>
    <dbReference type="NCBI Taxonomy" id="1070528"/>
    <lineage>
        <taxon>unclassified sequences</taxon>
        <taxon>metagenomes</taxon>
        <taxon>organismal metagenomes</taxon>
    </lineage>
</organism>
<dbReference type="InterPro" id="IPR001251">
    <property type="entry name" value="CRAL-TRIO_dom"/>
</dbReference>
<feature type="domain" description="CRAL-TRIO" evidence="1">
    <location>
        <begin position="60"/>
        <end position="153"/>
    </location>
</feature>
<protein>
    <recommendedName>
        <fullName evidence="1">CRAL-TRIO domain-containing protein</fullName>
    </recommendedName>
</protein>
<dbReference type="Pfam" id="PF00650">
    <property type="entry name" value="CRAL_TRIO"/>
    <property type="match status" value="1"/>
</dbReference>
<proteinExistence type="predicted"/>
<evidence type="ECO:0000313" key="2">
    <source>
        <dbReference type="EMBL" id="QHU19363.1"/>
    </source>
</evidence>
<dbReference type="Gene3D" id="3.40.525.10">
    <property type="entry name" value="CRAL-TRIO lipid binding domain"/>
    <property type="match status" value="1"/>
</dbReference>
<name>A0A6C0KQ08_9ZZZZ</name>
<dbReference type="AlphaFoldDB" id="A0A6C0KQ08"/>
<evidence type="ECO:0000259" key="1">
    <source>
        <dbReference type="PROSITE" id="PS50191"/>
    </source>
</evidence>